<sequence>MVTDAVWIAELFTELPYSKTDKVRVLSFHATACLTSRLFSVPFFFTSWFGALVGSSTLLMSSSDGNSPQPPKSNFYLLSSNMLSTPCIQLKGIKINSVINISKII</sequence>
<organism evidence="1 2">
    <name type="scientific">Trichonephila inaurata madagascariensis</name>
    <dbReference type="NCBI Taxonomy" id="2747483"/>
    <lineage>
        <taxon>Eukaryota</taxon>
        <taxon>Metazoa</taxon>
        <taxon>Ecdysozoa</taxon>
        <taxon>Arthropoda</taxon>
        <taxon>Chelicerata</taxon>
        <taxon>Arachnida</taxon>
        <taxon>Araneae</taxon>
        <taxon>Araneomorphae</taxon>
        <taxon>Entelegynae</taxon>
        <taxon>Araneoidea</taxon>
        <taxon>Nephilidae</taxon>
        <taxon>Trichonephila</taxon>
        <taxon>Trichonephila inaurata</taxon>
    </lineage>
</organism>
<reference evidence="1" key="1">
    <citation type="submission" date="2020-08" db="EMBL/GenBank/DDBJ databases">
        <title>Multicomponent nature underlies the extraordinary mechanical properties of spider dragline silk.</title>
        <authorList>
            <person name="Kono N."/>
            <person name="Nakamura H."/>
            <person name="Mori M."/>
            <person name="Yoshida Y."/>
            <person name="Ohtoshi R."/>
            <person name="Malay A.D."/>
            <person name="Moran D.A.P."/>
            <person name="Tomita M."/>
            <person name="Numata K."/>
            <person name="Arakawa K."/>
        </authorList>
    </citation>
    <scope>NUCLEOTIDE SEQUENCE</scope>
</reference>
<gene>
    <name evidence="1" type="ORF">TNIN_14131</name>
</gene>
<dbReference type="EMBL" id="BMAV01022067">
    <property type="protein sequence ID" value="GFY76663.1"/>
    <property type="molecule type" value="Genomic_DNA"/>
</dbReference>
<dbReference type="AlphaFoldDB" id="A0A8X6YTF1"/>
<evidence type="ECO:0000313" key="2">
    <source>
        <dbReference type="Proteomes" id="UP000886998"/>
    </source>
</evidence>
<evidence type="ECO:0000313" key="1">
    <source>
        <dbReference type="EMBL" id="GFY76663.1"/>
    </source>
</evidence>
<proteinExistence type="predicted"/>
<comment type="caution">
    <text evidence="1">The sequence shown here is derived from an EMBL/GenBank/DDBJ whole genome shotgun (WGS) entry which is preliminary data.</text>
</comment>
<name>A0A8X6YTF1_9ARAC</name>
<accession>A0A8X6YTF1</accession>
<keyword evidence="2" id="KW-1185">Reference proteome</keyword>
<protein>
    <submittedName>
        <fullName evidence="1">Uncharacterized protein</fullName>
    </submittedName>
</protein>
<dbReference type="Proteomes" id="UP000886998">
    <property type="component" value="Unassembled WGS sequence"/>
</dbReference>